<comment type="subcellular location">
    <subcellularLocation>
        <location evidence="1">Membrane</location>
        <topology evidence="1">Multi-pass membrane protein</topology>
    </subcellularLocation>
</comment>
<evidence type="ECO:0000313" key="10">
    <source>
        <dbReference type="Proteomes" id="UP000008066"/>
    </source>
</evidence>
<dbReference type="InterPro" id="IPR031155">
    <property type="entry name" value="DUR"/>
</dbReference>
<dbReference type="KEGG" id="cthr:CTHT_0010450"/>
<dbReference type="InterPro" id="IPR038377">
    <property type="entry name" value="Na/Glc_symporter_sf"/>
</dbReference>
<feature type="transmembrane region" description="Helical" evidence="8">
    <location>
        <begin position="63"/>
        <end position="83"/>
    </location>
</feature>
<dbReference type="STRING" id="759272.G0S0L6"/>
<organism evidence="10">
    <name type="scientific">Chaetomium thermophilum (strain DSM 1495 / CBS 144.50 / IMI 039719)</name>
    <name type="common">Thermochaetoides thermophila</name>
    <dbReference type="NCBI Taxonomy" id="759272"/>
    <lineage>
        <taxon>Eukaryota</taxon>
        <taxon>Fungi</taxon>
        <taxon>Dikarya</taxon>
        <taxon>Ascomycota</taxon>
        <taxon>Pezizomycotina</taxon>
        <taxon>Sordariomycetes</taxon>
        <taxon>Sordariomycetidae</taxon>
        <taxon>Sordariales</taxon>
        <taxon>Chaetomiaceae</taxon>
        <taxon>Thermochaetoides</taxon>
    </lineage>
</organism>
<dbReference type="GO" id="GO:0015489">
    <property type="term" value="F:putrescine transmembrane transporter activity"/>
    <property type="evidence" value="ECO:0007669"/>
    <property type="project" value="TreeGrafter"/>
</dbReference>
<dbReference type="PROSITE" id="PS50283">
    <property type="entry name" value="NA_SOLUT_SYMP_3"/>
    <property type="match status" value="1"/>
</dbReference>
<evidence type="ECO:0000256" key="5">
    <source>
        <dbReference type="ARBA" id="ARBA00022989"/>
    </source>
</evidence>
<evidence type="ECO:0000256" key="2">
    <source>
        <dbReference type="ARBA" id="ARBA00006434"/>
    </source>
</evidence>
<keyword evidence="10" id="KW-1185">Reference proteome</keyword>
<dbReference type="GO" id="GO:0015204">
    <property type="term" value="F:urea transmembrane transporter activity"/>
    <property type="evidence" value="ECO:0007669"/>
    <property type="project" value="InterPro"/>
</dbReference>
<feature type="transmembrane region" description="Helical" evidence="8">
    <location>
        <begin position="98"/>
        <end position="118"/>
    </location>
</feature>
<dbReference type="OrthoDB" id="6132759at2759"/>
<keyword evidence="3" id="KW-0813">Transport</keyword>
<feature type="transmembrane region" description="Helical" evidence="8">
    <location>
        <begin position="20"/>
        <end position="43"/>
    </location>
</feature>
<feature type="transmembrane region" description="Helical" evidence="8">
    <location>
        <begin position="405"/>
        <end position="430"/>
    </location>
</feature>
<feature type="transmembrane region" description="Helical" evidence="8">
    <location>
        <begin position="296"/>
        <end position="324"/>
    </location>
</feature>
<dbReference type="EMBL" id="GL988039">
    <property type="protein sequence ID" value="EGS22576.1"/>
    <property type="molecule type" value="Genomic_DNA"/>
</dbReference>
<dbReference type="PANTHER" id="PTHR46154:SF4">
    <property type="entry name" value="UREA ACTIVE TRANSPORTER"/>
    <property type="match status" value="1"/>
</dbReference>
<evidence type="ECO:0000256" key="6">
    <source>
        <dbReference type="ARBA" id="ARBA00023136"/>
    </source>
</evidence>
<accession>G0S0L6</accession>
<keyword evidence="5 8" id="KW-1133">Transmembrane helix</keyword>
<feature type="transmembrane region" description="Helical" evidence="8">
    <location>
        <begin position="263"/>
        <end position="284"/>
    </location>
</feature>
<dbReference type="GO" id="GO:0005886">
    <property type="term" value="C:plasma membrane"/>
    <property type="evidence" value="ECO:0007669"/>
    <property type="project" value="TreeGrafter"/>
</dbReference>
<dbReference type="CDD" id="cd11476">
    <property type="entry name" value="SLC5sbd_DUR3"/>
    <property type="match status" value="1"/>
</dbReference>
<evidence type="ECO:0000256" key="4">
    <source>
        <dbReference type="ARBA" id="ARBA00022692"/>
    </source>
</evidence>
<dbReference type="FunFam" id="1.20.1730.10:FF:000006">
    <property type="entry name" value="Urea active transporter"/>
    <property type="match status" value="1"/>
</dbReference>
<feature type="transmembrane region" description="Helical" evidence="8">
    <location>
        <begin position="579"/>
        <end position="599"/>
    </location>
</feature>
<evidence type="ECO:0000256" key="3">
    <source>
        <dbReference type="ARBA" id="ARBA00022448"/>
    </source>
</evidence>
<dbReference type="RefSeq" id="XP_006691568.1">
    <property type="nucleotide sequence ID" value="XM_006691505.1"/>
</dbReference>
<keyword evidence="6 8" id="KW-0472">Membrane</keyword>
<dbReference type="HOGENOM" id="CLU_010778_2_1_1"/>
<dbReference type="Gene3D" id="1.20.1730.10">
    <property type="entry name" value="Sodium/glucose cotransporter"/>
    <property type="match status" value="1"/>
</dbReference>
<protein>
    <submittedName>
        <fullName evidence="9">Putative transporter protein</fullName>
    </submittedName>
</protein>
<evidence type="ECO:0000256" key="1">
    <source>
        <dbReference type="ARBA" id="ARBA00004141"/>
    </source>
</evidence>
<dbReference type="PANTHER" id="PTHR46154">
    <property type="match status" value="1"/>
</dbReference>
<feature type="transmembrane region" description="Helical" evidence="8">
    <location>
        <begin position="204"/>
        <end position="222"/>
    </location>
</feature>
<evidence type="ECO:0000256" key="7">
    <source>
        <dbReference type="RuleBase" id="RU362091"/>
    </source>
</evidence>
<dbReference type="GeneID" id="18255083"/>
<proteinExistence type="inferred from homology"/>
<comment type="similarity">
    <text evidence="2 7">Belongs to the sodium:solute symporter (SSF) (TC 2.A.21) family.</text>
</comment>
<feature type="transmembrane region" description="Helical" evidence="8">
    <location>
        <begin position="139"/>
        <end position="161"/>
    </location>
</feature>
<dbReference type="Proteomes" id="UP000008066">
    <property type="component" value="Unassembled WGS sequence"/>
</dbReference>
<feature type="transmembrane region" description="Helical" evidence="8">
    <location>
        <begin position="464"/>
        <end position="484"/>
    </location>
</feature>
<feature type="transmembrane region" description="Helical" evidence="8">
    <location>
        <begin position="504"/>
        <end position="528"/>
    </location>
</feature>
<dbReference type="InterPro" id="IPR001734">
    <property type="entry name" value="Na/solute_symporter"/>
</dbReference>
<reference evidence="9 10" key="1">
    <citation type="journal article" date="2011" name="Cell">
        <title>Insight into structure and assembly of the nuclear pore complex by utilizing the genome of a eukaryotic thermophile.</title>
        <authorList>
            <person name="Amlacher S."/>
            <person name="Sarges P."/>
            <person name="Flemming D."/>
            <person name="van Noort V."/>
            <person name="Kunze R."/>
            <person name="Devos D.P."/>
            <person name="Arumugam M."/>
            <person name="Bork P."/>
            <person name="Hurt E."/>
        </authorList>
    </citation>
    <scope>NUCLEOTIDE SEQUENCE [LARGE SCALE GENOMIC DNA]</scope>
    <source>
        <strain evidence="10">DSM 1495 / CBS 144.50 / IMI 039719</strain>
    </source>
</reference>
<feature type="transmembrane region" description="Helical" evidence="8">
    <location>
        <begin position="344"/>
        <end position="372"/>
    </location>
</feature>
<gene>
    <name evidence="9" type="ORF">CTHT_0010450</name>
</gene>
<evidence type="ECO:0000313" key="9">
    <source>
        <dbReference type="EMBL" id="EGS22576.1"/>
    </source>
</evidence>
<dbReference type="NCBIfam" id="TIGR00813">
    <property type="entry name" value="sss"/>
    <property type="match status" value="1"/>
</dbReference>
<feature type="transmembrane region" description="Helical" evidence="8">
    <location>
        <begin position="173"/>
        <end position="192"/>
    </location>
</feature>
<dbReference type="OMA" id="MTATWIW"/>
<dbReference type="Pfam" id="PF00474">
    <property type="entry name" value="SSF"/>
    <property type="match status" value="1"/>
</dbReference>
<feature type="transmembrane region" description="Helical" evidence="8">
    <location>
        <begin position="611"/>
        <end position="635"/>
    </location>
</feature>
<dbReference type="GO" id="GO:0015606">
    <property type="term" value="F:spermidine transmembrane transporter activity"/>
    <property type="evidence" value="ECO:0007669"/>
    <property type="project" value="TreeGrafter"/>
</dbReference>
<keyword evidence="4 8" id="KW-0812">Transmembrane</keyword>
<sequence>MDHAPENKEHIKAAALGQGVGYAIVLGLGGFFALGMIAVTYILKRYNRELQTSEMFNTAGRTVKSGLVASAVVSSWTWAATLLQSTGVCYRYGVSGPFWYASGATVQILLFATLAIQLKKKAPAAHTYLEVVKARYGTATHIVFMIFGLATNILVSLMLIVGGSATVNALTGMHTIAAIYLLPVGVIAYTLVGGLKATILTDWAHTFILLLIIIVFSLTTYATNDLLGSPGKVWDLLVEAAARHPVDGNKDGSYLTMRSREGAIFFVINIVGNFGTVFLDNGYYNKAIAASPVHALPGYIIGGLSWFAIPWLTATTMGLAALALENTPHFPTYPDRMLDKDVSAGLVLPYAAVAMLGKGGAVATLLIVFMAVTSATSSQLIAVSTIITYDLYRTYINPQASGKRLIYMSHTLVVGYGFFIATVAVGLWYAGISMGYLYLLMGVIISAAVLPATLTLLWSGQNKWAATLSPVLGFICAVIAWLVTAKKECNEITVDCTGRNNPMLAGNVVALLSPIVFVAVFTAIFGIAKYDWKSMLDIKPGDDQDLAEEAGLNLEEIPGGRALMNFEEEQKKLKRASKISKTVTVLMTICFLVLWPMPLYGTGYIFSKKFFTGWVTVGIIWIFCSFIGVGLFPIWESRDTLARTTKALFCDLVGREKTQTIQAQPVEGQKISGDVTPTEKSPAKEAVTSIREMKGDVMGGAGKPVGPA</sequence>
<feature type="transmembrane region" description="Helical" evidence="8">
    <location>
        <begin position="436"/>
        <end position="457"/>
    </location>
</feature>
<name>G0S0L6_CHATD</name>
<evidence type="ECO:0000256" key="8">
    <source>
        <dbReference type="SAM" id="Phobius"/>
    </source>
</evidence>
<dbReference type="eggNOG" id="KOG2348">
    <property type="taxonomic scope" value="Eukaryota"/>
</dbReference>
<dbReference type="AlphaFoldDB" id="G0S0L6"/>